<name>A0A6L6WCB1_9RHOB</name>
<dbReference type="Proteomes" id="UP000478892">
    <property type="component" value="Unassembled WGS sequence"/>
</dbReference>
<dbReference type="AlphaFoldDB" id="A0A6L6WCB1"/>
<dbReference type="RefSeq" id="WP_157021491.1">
    <property type="nucleotide sequence ID" value="NZ_WQLV01000002.1"/>
</dbReference>
<evidence type="ECO:0000313" key="2">
    <source>
        <dbReference type="Proteomes" id="UP000478892"/>
    </source>
</evidence>
<sequence length="72" mass="8046">MDTCRIRHFLVFHLREVESATSAAKTEANRLSKGAVQPLERAVTCIVGPSRLPPIVLKFLTDHPDGMTGRRF</sequence>
<proteinExistence type="predicted"/>
<dbReference type="EMBL" id="WQLV01000002">
    <property type="protein sequence ID" value="MVO15200.1"/>
    <property type="molecule type" value="Genomic_DNA"/>
</dbReference>
<accession>A0A6L6WCB1</accession>
<reference evidence="1 2" key="1">
    <citation type="submission" date="2019-12" db="EMBL/GenBank/DDBJ databases">
        <authorList>
            <person name="Zhang Y.-J."/>
        </authorList>
    </citation>
    <scope>NUCLEOTIDE SEQUENCE [LARGE SCALE GENOMIC DNA]</scope>
    <source>
        <strain evidence="1 2">CY05</strain>
    </source>
</reference>
<evidence type="ECO:0000313" key="1">
    <source>
        <dbReference type="EMBL" id="MVO15200.1"/>
    </source>
</evidence>
<gene>
    <name evidence="1" type="ORF">GO984_05180</name>
</gene>
<protein>
    <submittedName>
        <fullName evidence="1">Uncharacterized protein</fullName>
    </submittedName>
</protein>
<comment type="caution">
    <text evidence="1">The sequence shown here is derived from an EMBL/GenBank/DDBJ whole genome shotgun (WGS) entry which is preliminary data.</text>
</comment>
<keyword evidence="2" id="KW-1185">Reference proteome</keyword>
<organism evidence="1 2">
    <name type="scientific">Parasedimentitalea huanghaiensis</name>
    <dbReference type="NCBI Taxonomy" id="2682100"/>
    <lineage>
        <taxon>Bacteria</taxon>
        <taxon>Pseudomonadati</taxon>
        <taxon>Pseudomonadota</taxon>
        <taxon>Alphaproteobacteria</taxon>
        <taxon>Rhodobacterales</taxon>
        <taxon>Paracoccaceae</taxon>
        <taxon>Parasedimentitalea</taxon>
    </lineage>
</organism>